<dbReference type="eggNOG" id="COG0673">
    <property type="taxonomic scope" value="Bacteria"/>
</dbReference>
<dbReference type="RefSeq" id="WP_007279461.1">
    <property type="nucleotide sequence ID" value="NZ_ABCK01000014.1"/>
</dbReference>
<feature type="signal peptide" evidence="1">
    <location>
        <begin position="1"/>
        <end position="29"/>
    </location>
</feature>
<dbReference type="Pfam" id="PF01408">
    <property type="entry name" value="GFO_IDH_MocA"/>
    <property type="match status" value="1"/>
</dbReference>
<dbReference type="AlphaFoldDB" id="A6DNM3"/>
<dbReference type="PROSITE" id="PS51318">
    <property type="entry name" value="TAT"/>
    <property type="match status" value="1"/>
</dbReference>
<accession>A6DNM3</accession>
<evidence type="ECO:0000256" key="1">
    <source>
        <dbReference type="SAM" id="SignalP"/>
    </source>
</evidence>
<dbReference type="PANTHER" id="PTHR43818">
    <property type="entry name" value="BCDNA.GH03377"/>
    <property type="match status" value="1"/>
</dbReference>
<feature type="domain" description="GFO/IDH/MocA-like oxidoreductase" evidence="3">
    <location>
        <begin position="186"/>
        <end position="319"/>
    </location>
</feature>
<dbReference type="Proteomes" id="UP000004947">
    <property type="component" value="Unassembled WGS sequence"/>
</dbReference>
<dbReference type="SUPFAM" id="SSF51735">
    <property type="entry name" value="NAD(P)-binding Rossmann-fold domains"/>
    <property type="match status" value="1"/>
</dbReference>
<protein>
    <submittedName>
        <fullName evidence="4">Probable lipopolysaccharide biosynthesis protein BplA-putative NADH-dependent oxidoreductase</fullName>
    </submittedName>
</protein>
<dbReference type="InterPro" id="IPR055170">
    <property type="entry name" value="GFO_IDH_MocA-like_dom"/>
</dbReference>
<dbReference type="OrthoDB" id="127583at2"/>
<evidence type="ECO:0000313" key="4">
    <source>
        <dbReference type="EMBL" id="EDM26682.1"/>
    </source>
</evidence>
<dbReference type="STRING" id="313628.LNTAR_18585"/>
<reference evidence="4 5" key="1">
    <citation type="journal article" date="2010" name="J. Bacteriol.">
        <title>Genome sequence of Lentisphaera araneosa HTCC2155T, the type species of the order Lentisphaerales in the phylum Lentisphaerae.</title>
        <authorList>
            <person name="Thrash J.C."/>
            <person name="Cho J.C."/>
            <person name="Vergin K.L."/>
            <person name="Morris R.M."/>
            <person name="Giovannoni S.J."/>
        </authorList>
    </citation>
    <scope>NUCLEOTIDE SEQUENCE [LARGE SCALE GENOMIC DNA]</scope>
    <source>
        <strain evidence="4 5">HTCC2155</strain>
    </source>
</reference>
<dbReference type="Pfam" id="PF22725">
    <property type="entry name" value="GFO_IDH_MocA_C3"/>
    <property type="match status" value="1"/>
</dbReference>
<feature type="chain" id="PRO_5002694587" evidence="1">
    <location>
        <begin position="30"/>
        <end position="425"/>
    </location>
</feature>
<evidence type="ECO:0000259" key="2">
    <source>
        <dbReference type="Pfam" id="PF01408"/>
    </source>
</evidence>
<gene>
    <name evidence="4" type="ORF">LNTAR_18585</name>
</gene>
<evidence type="ECO:0000313" key="5">
    <source>
        <dbReference type="Proteomes" id="UP000004947"/>
    </source>
</evidence>
<sequence length="425" mass="47327">MNLIHDRRNFLKGSSALLASSLTASSALADTKPSQKTLKVALIGCGGRGSGAANQILKVDNNIQLVALADLFPDKVDSAKKRFARLGDKVQLSDDTCFSGFDAYKKVMAMPEVDIVLLATPPHFRPMHMEAAVDAGKHIFAEKPLACDPAGLKKAAEAIRKCEEKGLYFLCGFCYRFDGPKVETMKQIKEGIIGDIINIQTSYNAGGLWHRGRKEDWTDMEWQMRNWLYFTWLSGDHIVEQAIHSIDKMQWLAGDDDIKSVNAMGGRQSRTDAKYGNIYDNFSVNYEFQNGITGNFTCRQQSGADRYVGDIAYGTKGKVDFQRARIYNSKGEQIWAAKGKFEQMHQHEQRVLVEHLRAGKYFNNGKESIKSCGLGILGRMSGYTGKKLTWDQLMNSKEDLSPSAYSFDTPISVAPVAKPGITKFI</sequence>
<dbReference type="Gene3D" id="3.40.50.720">
    <property type="entry name" value="NAD(P)-binding Rossmann-like Domain"/>
    <property type="match status" value="1"/>
</dbReference>
<keyword evidence="5" id="KW-1185">Reference proteome</keyword>
<dbReference type="InterPro" id="IPR006311">
    <property type="entry name" value="TAT_signal"/>
</dbReference>
<dbReference type="PANTHER" id="PTHR43818:SF5">
    <property type="entry name" value="OXIDOREDUCTASE FAMILY PROTEIN"/>
    <property type="match status" value="1"/>
</dbReference>
<dbReference type="Gene3D" id="3.30.360.10">
    <property type="entry name" value="Dihydrodipicolinate Reductase, domain 2"/>
    <property type="match status" value="1"/>
</dbReference>
<dbReference type="GO" id="GO:0000166">
    <property type="term" value="F:nucleotide binding"/>
    <property type="evidence" value="ECO:0007669"/>
    <property type="project" value="InterPro"/>
</dbReference>
<proteinExistence type="predicted"/>
<name>A6DNM3_9BACT</name>
<dbReference type="InterPro" id="IPR050463">
    <property type="entry name" value="Gfo/Idh/MocA_oxidrdct_glycsds"/>
</dbReference>
<comment type="caution">
    <text evidence="4">The sequence shown here is derived from an EMBL/GenBank/DDBJ whole genome shotgun (WGS) entry which is preliminary data.</text>
</comment>
<dbReference type="InterPro" id="IPR036291">
    <property type="entry name" value="NAD(P)-bd_dom_sf"/>
</dbReference>
<dbReference type="SUPFAM" id="SSF55347">
    <property type="entry name" value="Glyceraldehyde-3-phosphate dehydrogenase-like, C-terminal domain"/>
    <property type="match status" value="1"/>
</dbReference>
<evidence type="ECO:0000259" key="3">
    <source>
        <dbReference type="Pfam" id="PF22725"/>
    </source>
</evidence>
<organism evidence="4 5">
    <name type="scientific">Lentisphaera araneosa HTCC2155</name>
    <dbReference type="NCBI Taxonomy" id="313628"/>
    <lineage>
        <taxon>Bacteria</taxon>
        <taxon>Pseudomonadati</taxon>
        <taxon>Lentisphaerota</taxon>
        <taxon>Lentisphaeria</taxon>
        <taxon>Lentisphaerales</taxon>
        <taxon>Lentisphaeraceae</taxon>
        <taxon>Lentisphaera</taxon>
    </lineage>
</organism>
<keyword evidence="1" id="KW-0732">Signal</keyword>
<dbReference type="EMBL" id="ABCK01000014">
    <property type="protein sequence ID" value="EDM26682.1"/>
    <property type="molecule type" value="Genomic_DNA"/>
</dbReference>
<feature type="domain" description="Gfo/Idh/MocA-like oxidoreductase N-terminal" evidence="2">
    <location>
        <begin position="38"/>
        <end position="161"/>
    </location>
</feature>
<dbReference type="InterPro" id="IPR000683">
    <property type="entry name" value="Gfo/Idh/MocA-like_OxRdtase_N"/>
</dbReference>